<feature type="non-terminal residue" evidence="1">
    <location>
        <position position="506"/>
    </location>
</feature>
<keyword evidence="2" id="KW-1185">Reference proteome</keyword>
<dbReference type="AlphaFoldDB" id="A0A8J4UNL7"/>
<evidence type="ECO:0000313" key="1">
    <source>
        <dbReference type="EMBL" id="KAF2068146.1"/>
    </source>
</evidence>
<organism evidence="1 2">
    <name type="scientific">Polysphondylium violaceum</name>
    <dbReference type="NCBI Taxonomy" id="133409"/>
    <lineage>
        <taxon>Eukaryota</taxon>
        <taxon>Amoebozoa</taxon>
        <taxon>Evosea</taxon>
        <taxon>Eumycetozoa</taxon>
        <taxon>Dictyostelia</taxon>
        <taxon>Dictyosteliales</taxon>
        <taxon>Dictyosteliaceae</taxon>
        <taxon>Polysphondylium</taxon>
    </lineage>
</organism>
<name>A0A8J4UNL7_9MYCE</name>
<dbReference type="Proteomes" id="UP000695562">
    <property type="component" value="Unassembled WGS sequence"/>
</dbReference>
<gene>
    <name evidence="1" type="ORF">CYY_010529</name>
</gene>
<reference evidence="1" key="1">
    <citation type="submission" date="2020-01" db="EMBL/GenBank/DDBJ databases">
        <title>Development of genomics and gene disruption for Polysphondylium violaceum indicates a role for the polyketide synthase stlB in stalk morphogenesis.</title>
        <authorList>
            <person name="Narita B."/>
            <person name="Kawabe Y."/>
            <person name="Kin K."/>
            <person name="Saito T."/>
            <person name="Gibbs R."/>
            <person name="Kuspa A."/>
            <person name="Muzny D."/>
            <person name="Queller D."/>
            <person name="Richards S."/>
            <person name="Strassman J."/>
            <person name="Sucgang R."/>
            <person name="Worley K."/>
            <person name="Schaap P."/>
        </authorList>
    </citation>
    <scope>NUCLEOTIDE SEQUENCE</scope>
    <source>
        <strain evidence="1">QSvi11</strain>
    </source>
</reference>
<protein>
    <submittedName>
        <fullName evidence="1">Uncharacterized protein</fullName>
    </submittedName>
</protein>
<sequence>MDDFVSLFNSSSSSLPYTVNSPLGCNSSKMVIAHRNDSVWNSDYYINCGNSILLRDFRNHSFVQKVYPDDTNFYKNSSLQLIAGNCYYHAWFESNPLRMVIRYNYDNLFIKSNFTIPSNPTNLVCESYTGCIATSPGFIHHYSFNYWPSNDRIDLYLSKTNDIFIRKHGIMDTKLYKIYFCRDTDDGFIIEAWEMYGYNVNDFLYSKEFTLAGSCKSMGYDYELGIVFVLTPKFLLAMDHQFDGLSKVTFDGIENVVSLNNIFNTGYRQKIDNTYSTANFNYLSITQSFGGSTSLRLIQYTSHYDQCKNGVYHDRCQNTTSILLNDTLYISLHGYFEKNSSMLSIEMGGIKHLIINYNSSLIQFVKTIFTPPRILFSINKIKYDFIVDNLYPMIIIGESVQQDGYIFIHGNKMASWYQYIPTIGNKTIPTNFINSTTIKLSPESTIDPNSFITLKINYQQELIDLSLSPFVKQTNPSTLSDKGQVITISGSFFGSAIVYLDVSELK</sequence>
<accession>A0A8J4UNL7</accession>
<dbReference type="EMBL" id="AJWJ01001174">
    <property type="protein sequence ID" value="KAF2068146.1"/>
    <property type="molecule type" value="Genomic_DNA"/>
</dbReference>
<comment type="caution">
    <text evidence="1">The sequence shown here is derived from an EMBL/GenBank/DDBJ whole genome shotgun (WGS) entry which is preliminary data.</text>
</comment>
<proteinExistence type="predicted"/>
<evidence type="ECO:0000313" key="2">
    <source>
        <dbReference type="Proteomes" id="UP000695562"/>
    </source>
</evidence>